<protein>
    <submittedName>
        <fullName evidence="3">SDR family oxidoreductase</fullName>
    </submittedName>
</protein>
<evidence type="ECO:0000313" key="4">
    <source>
        <dbReference type="Proteomes" id="UP000481583"/>
    </source>
</evidence>
<dbReference type="AlphaFoldDB" id="A0A6G4UAF0"/>
<dbReference type="Gene3D" id="3.40.50.720">
    <property type="entry name" value="NAD(P)-binding Rossmann-like Domain"/>
    <property type="match status" value="1"/>
</dbReference>
<dbReference type="PROSITE" id="PS00061">
    <property type="entry name" value="ADH_SHORT"/>
    <property type="match status" value="1"/>
</dbReference>
<dbReference type="InterPro" id="IPR020904">
    <property type="entry name" value="Sc_DH/Rdtase_CS"/>
</dbReference>
<dbReference type="SUPFAM" id="SSF51735">
    <property type="entry name" value="NAD(P)-binding Rossmann-fold domains"/>
    <property type="match status" value="1"/>
</dbReference>
<name>A0A6G4UAF0_9ACTN</name>
<reference evidence="3 4" key="1">
    <citation type="submission" date="2020-02" db="EMBL/GenBank/DDBJ databases">
        <title>Whole-genome analyses of novel actinobacteria.</title>
        <authorList>
            <person name="Sahin N."/>
        </authorList>
    </citation>
    <scope>NUCLEOTIDE SEQUENCE [LARGE SCALE GENOMIC DNA]</scope>
    <source>
        <strain evidence="3 4">A7024</strain>
    </source>
</reference>
<evidence type="ECO:0000256" key="2">
    <source>
        <dbReference type="ARBA" id="ARBA00023002"/>
    </source>
</evidence>
<sequence length="221" mass="22904">MGRQIVHALTQCGAQVLAVDVDEARAVAVGKETGAVAWAGDATVRADAEALWEEAGRRFGRVHAVVDVIGMSRYGSLLELSDDDWEWEQNIVLRHAFLAVQYGGRHLAEHGGGALTFVSSVSGETGAPLHAAYGAAKAGLMSLVRSAAVELGPYGVRVNALAPGVVWTPRVSAYLGEAGYRSNVENVPLGRVALPSDIAAGLLFLSSDLAGGGGGRVVTVC</sequence>
<keyword evidence="4" id="KW-1185">Reference proteome</keyword>
<dbReference type="Pfam" id="PF13561">
    <property type="entry name" value="adh_short_C2"/>
    <property type="match status" value="1"/>
</dbReference>
<dbReference type="InterPro" id="IPR036291">
    <property type="entry name" value="NAD(P)-bd_dom_sf"/>
</dbReference>
<dbReference type="GO" id="GO:0016491">
    <property type="term" value="F:oxidoreductase activity"/>
    <property type="evidence" value="ECO:0007669"/>
    <property type="project" value="UniProtKB-KW"/>
</dbReference>
<dbReference type="CDD" id="cd05233">
    <property type="entry name" value="SDR_c"/>
    <property type="match status" value="1"/>
</dbReference>
<dbReference type="PANTHER" id="PTHR43477:SF1">
    <property type="entry name" value="DIHYDROANTICAPSIN 7-DEHYDROGENASE"/>
    <property type="match status" value="1"/>
</dbReference>
<comment type="caution">
    <text evidence="3">The sequence shown here is derived from an EMBL/GenBank/DDBJ whole genome shotgun (WGS) entry which is preliminary data.</text>
</comment>
<organism evidence="3 4">
    <name type="scientific">Streptomyces coryli</name>
    <dbReference type="NCBI Taxonomy" id="1128680"/>
    <lineage>
        <taxon>Bacteria</taxon>
        <taxon>Bacillati</taxon>
        <taxon>Actinomycetota</taxon>
        <taxon>Actinomycetes</taxon>
        <taxon>Kitasatosporales</taxon>
        <taxon>Streptomycetaceae</taxon>
        <taxon>Streptomyces</taxon>
    </lineage>
</organism>
<dbReference type="Proteomes" id="UP000481583">
    <property type="component" value="Unassembled WGS sequence"/>
</dbReference>
<dbReference type="InterPro" id="IPR002347">
    <property type="entry name" value="SDR_fam"/>
</dbReference>
<accession>A0A6G4UAF0</accession>
<evidence type="ECO:0000256" key="1">
    <source>
        <dbReference type="ARBA" id="ARBA00006484"/>
    </source>
</evidence>
<dbReference type="PANTHER" id="PTHR43477">
    <property type="entry name" value="DIHYDROANTICAPSIN 7-DEHYDROGENASE"/>
    <property type="match status" value="1"/>
</dbReference>
<evidence type="ECO:0000313" key="3">
    <source>
        <dbReference type="EMBL" id="NGN68297.1"/>
    </source>
</evidence>
<dbReference type="InterPro" id="IPR051122">
    <property type="entry name" value="SDR_DHRS6-like"/>
</dbReference>
<gene>
    <name evidence="3" type="ORF">G5C51_30915</name>
</gene>
<dbReference type="PRINTS" id="PR00081">
    <property type="entry name" value="GDHRDH"/>
</dbReference>
<keyword evidence="2" id="KW-0560">Oxidoreductase</keyword>
<feature type="non-terminal residue" evidence="3">
    <location>
        <position position="221"/>
    </location>
</feature>
<comment type="similarity">
    <text evidence="1">Belongs to the short-chain dehydrogenases/reductases (SDR) family.</text>
</comment>
<dbReference type="EMBL" id="JAAKZV010000194">
    <property type="protein sequence ID" value="NGN68297.1"/>
    <property type="molecule type" value="Genomic_DNA"/>
</dbReference>
<proteinExistence type="inferred from homology"/>